<dbReference type="EMBL" id="CP000697">
    <property type="protein sequence ID" value="ABQ31804.1"/>
    <property type="molecule type" value="Genomic_DNA"/>
</dbReference>
<evidence type="ECO:0000256" key="1">
    <source>
        <dbReference type="SAM" id="Phobius"/>
    </source>
</evidence>
<keyword evidence="3" id="KW-1185">Reference proteome</keyword>
<accession>A5G1S2</accession>
<feature type="transmembrane region" description="Helical" evidence="1">
    <location>
        <begin position="6"/>
        <end position="28"/>
    </location>
</feature>
<evidence type="ECO:0000313" key="3">
    <source>
        <dbReference type="Proteomes" id="UP000000245"/>
    </source>
</evidence>
<dbReference type="STRING" id="349163.Acry_2613"/>
<keyword evidence="1" id="KW-0812">Transmembrane</keyword>
<dbReference type="AlphaFoldDB" id="A5G1S2"/>
<protein>
    <recommendedName>
        <fullName evidence="4">Type II secretion system protein</fullName>
    </recommendedName>
</protein>
<dbReference type="HOGENOM" id="CLU_1892453_0_0_5"/>
<dbReference type="RefSeq" id="WP_007423913.1">
    <property type="nucleotide sequence ID" value="NC_009484.1"/>
</dbReference>
<evidence type="ECO:0008006" key="4">
    <source>
        <dbReference type="Google" id="ProtNLM"/>
    </source>
</evidence>
<keyword evidence="1" id="KW-0472">Membrane</keyword>
<reference evidence="2 3" key="1">
    <citation type="submission" date="2007-05" db="EMBL/GenBank/DDBJ databases">
        <title>Complete sequence of chromosome of Acidiphilium cryptum JF-5.</title>
        <authorList>
            <consortium name="US DOE Joint Genome Institute"/>
            <person name="Copeland A."/>
            <person name="Lucas S."/>
            <person name="Lapidus A."/>
            <person name="Barry K."/>
            <person name="Detter J.C."/>
            <person name="Glavina del Rio T."/>
            <person name="Hammon N."/>
            <person name="Israni S."/>
            <person name="Dalin E."/>
            <person name="Tice H."/>
            <person name="Pitluck S."/>
            <person name="Sims D."/>
            <person name="Brettin T."/>
            <person name="Bruce D."/>
            <person name="Han C."/>
            <person name="Schmutz J."/>
            <person name="Larimer F."/>
            <person name="Land M."/>
            <person name="Hauser L."/>
            <person name="Kyrpides N."/>
            <person name="Kim E."/>
            <person name="Magnuson T."/>
            <person name="Richardson P."/>
        </authorList>
    </citation>
    <scope>NUCLEOTIDE SEQUENCE [LARGE SCALE GENOMIC DNA]</scope>
    <source>
        <strain evidence="2 3">JF-5</strain>
    </source>
</reference>
<proteinExistence type="predicted"/>
<gene>
    <name evidence="2" type="ordered locus">Acry_2613</name>
</gene>
<name>A5G1S2_ACICJ</name>
<dbReference type="Proteomes" id="UP000000245">
    <property type="component" value="Chromosome"/>
</dbReference>
<evidence type="ECO:0000313" key="2">
    <source>
        <dbReference type="EMBL" id="ABQ31804.1"/>
    </source>
</evidence>
<keyword evidence="1" id="KW-1133">Transmembrane helix</keyword>
<sequence length="146" mass="15530">MRPGGASLFAGSLGLAALLLVIAGFLVIGSPEHIRRQQADQMRSLQLGILSGEIAAYRRGHGALPQRLEELEPSPGYGAVPLTDPEGIPFEYSVTGTDSYELCAHFALSTLDERASQEAGFQHPVFGRHASGRQCFSLHATAAGQK</sequence>
<organism evidence="2 3">
    <name type="scientific">Acidiphilium cryptum (strain JF-5)</name>
    <dbReference type="NCBI Taxonomy" id="349163"/>
    <lineage>
        <taxon>Bacteria</taxon>
        <taxon>Pseudomonadati</taxon>
        <taxon>Pseudomonadota</taxon>
        <taxon>Alphaproteobacteria</taxon>
        <taxon>Acetobacterales</taxon>
        <taxon>Acidocellaceae</taxon>
        <taxon>Acidiphilium</taxon>
    </lineage>
</organism>
<dbReference type="KEGG" id="acr:Acry_2613"/>